<gene>
    <name evidence="2" type="ORF">F7725_003199</name>
</gene>
<sequence>MPIPDTRPILGLTSSFSMQVVKSAPQKSIRMQRLLNMQAMMIMARAACSHNVGSRERGHPPAWDSAAYDGPDQAQDPEGHTHNMDSSRSHSVKVQ</sequence>
<evidence type="ECO:0000313" key="3">
    <source>
        <dbReference type="Proteomes" id="UP000518266"/>
    </source>
</evidence>
<feature type="compositionally biased region" description="Basic and acidic residues" evidence="1">
    <location>
        <begin position="77"/>
        <end position="88"/>
    </location>
</feature>
<feature type="region of interest" description="Disordered" evidence="1">
    <location>
        <begin position="50"/>
        <end position="95"/>
    </location>
</feature>
<accession>A0A7J5YAX3</accession>
<dbReference type="AlphaFoldDB" id="A0A7J5YAX3"/>
<evidence type="ECO:0000256" key="1">
    <source>
        <dbReference type="SAM" id="MobiDB-lite"/>
    </source>
</evidence>
<name>A0A7J5YAX3_DISMA</name>
<evidence type="ECO:0000313" key="2">
    <source>
        <dbReference type="EMBL" id="KAF3846121.1"/>
    </source>
</evidence>
<protein>
    <submittedName>
        <fullName evidence="2">Uncharacterized protein</fullName>
    </submittedName>
</protein>
<proteinExistence type="predicted"/>
<reference evidence="2 3" key="1">
    <citation type="submission" date="2020-03" db="EMBL/GenBank/DDBJ databases">
        <title>Dissostichus mawsoni Genome sequencing and assembly.</title>
        <authorList>
            <person name="Park H."/>
        </authorList>
    </citation>
    <scope>NUCLEOTIDE SEQUENCE [LARGE SCALE GENOMIC DNA]</scope>
    <source>
        <strain evidence="2">DM0001</strain>
        <tissue evidence="2">Muscle</tissue>
    </source>
</reference>
<dbReference type="Proteomes" id="UP000518266">
    <property type="component" value="Unassembled WGS sequence"/>
</dbReference>
<keyword evidence="3" id="KW-1185">Reference proteome</keyword>
<dbReference type="EMBL" id="JAAKFY010000014">
    <property type="protein sequence ID" value="KAF3846121.1"/>
    <property type="molecule type" value="Genomic_DNA"/>
</dbReference>
<comment type="caution">
    <text evidence="2">The sequence shown here is derived from an EMBL/GenBank/DDBJ whole genome shotgun (WGS) entry which is preliminary data.</text>
</comment>
<organism evidence="2 3">
    <name type="scientific">Dissostichus mawsoni</name>
    <name type="common">Antarctic cod</name>
    <dbReference type="NCBI Taxonomy" id="36200"/>
    <lineage>
        <taxon>Eukaryota</taxon>
        <taxon>Metazoa</taxon>
        <taxon>Chordata</taxon>
        <taxon>Craniata</taxon>
        <taxon>Vertebrata</taxon>
        <taxon>Euteleostomi</taxon>
        <taxon>Actinopterygii</taxon>
        <taxon>Neopterygii</taxon>
        <taxon>Teleostei</taxon>
        <taxon>Neoteleostei</taxon>
        <taxon>Acanthomorphata</taxon>
        <taxon>Eupercaria</taxon>
        <taxon>Perciformes</taxon>
        <taxon>Notothenioidei</taxon>
        <taxon>Nototheniidae</taxon>
        <taxon>Dissostichus</taxon>
    </lineage>
</organism>